<feature type="region of interest" description="Disordered" evidence="2">
    <location>
        <begin position="491"/>
        <end position="553"/>
    </location>
</feature>
<dbReference type="InterPro" id="IPR052596">
    <property type="entry name" value="AMBRA1_autophagy"/>
</dbReference>
<name>A0A9W7ASA5_9STRA</name>
<dbReference type="SMART" id="SM00320">
    <property type="entry name" value="WD40"/>
    <property type="match status" value="3"/>
</dbReference>
<dbReference type="GO" id="GO:0000045">
    <property type="term" value="P:autophagosome assembly"/>
    <property type="evidence" value="ECO:0007669"/>
    <property type="project" value="TreeGrafter"/>
</dbReference>
<feature type="domain" description="DUF4116" evidence="3">
    <location>
        <begin position="353"/>
        <end position="392"/>
    </location>
</feature>
<proteinExistence type="predicted"/>
<dbReference type="InterPro" id="IPR001680">
    <property type="entry name" value="WD40_rpt"/>
</dbReference>
<accession>A0A9W7ASA5</accession>
<evidence type="ECO:0000256" key="2">
    <source>
        <dbReference type="SAM" id="MobiDB-lite"/>
    </source>
</evidence>
<dbReference type="PROSITE" id="PS50082">
    <property type="entry name" value="WD_REPEATS_2"/>
    <property type="match status" value="1"/>
</dbReference>
<gene>
    <name evidence="4" type="ORF">TrLO_g2675</name>
</gene>
<reference evidence="5" key="1">
    <citation type="journal article" date="2023" name="Commun. Biol.">
        <title>Genome analysis of Parmales, the sister group of diatoms, reveals the evolutionary specialization of diatoms from phago-mixotrophs to photoautotrophs.</title>
        <authorList>
            <person name="Ban H."/>
            <person name="Sato S."/>
            <person name="Yoshikawa S."/>
            <person name="Yamada K."/>
            <person name="Nakamura Y."/>
            <person name="Ichinomiya M."/>
            <person name="Sato N."/>
            <person name="Blanc-Mathieu R."/>
            <person name="Endo H."/>
            <person name="Kuwata A."/>
            <person name="Ogata H."/>
        </authorList>
    </citation>
    <scope>NUCLEOTIDE SEQUENCE [LARGE SCALE GENOMIC DNA]</scope>
    <source>
        <strain evidence="5">NIES 3700</strain>
    </source>
</reference>
<dbReference type="PANTHER" id="PTHR22874">
    <property type="entry name" value="ACTIVATING MOLECULE IN BECN1-REGULATED AUTOPHAGY PROTEIN 1"/>
    <property type="match status" value="1"/>
</dbReference>
<keyword evidence="5" id="KW-1185">Reference proteome</keyword>
<organism evidence="4 5">
    <name type="scientific">Triparma laevis f. longispina</name>
    <dbReference type="NCBI Taxonomy" id="1714387"/>
    <lineage>
        <taxon>Eukaryota</taxon>
        <taxon>Sar</taxon>
        <taxon>Stramenopiles</taxon>
        <taxon>Ochrophyta</taxon>
        <taxon>Bolidophyceae</taxon>
        <taxon>Parmales</taxon>
        <taxon>Triparmaceae</taxon>
        <taxon>Triparma</taxon>
    </lineage>
</organism>
<dbReference type="Pfam" id="PF13475">
    <property type="entry name" value="DUF4116"/>
    <property type="match status" value="2"/>
</dbReference>
<dbReference type="Pfam" id="PF00400">
    <property type="entry name" value="WD40"/>
    <property type="match status" value="1"/>
</dbReference>
<dbReference type="InterPro" id="IPR036322">
    <property type="entry name" value="WD40_repeat_dom_sf"/>
</dbReference>
<dbReference type="EMBL" id="BRXW01000781">
    <property type="protein sequence ID" value="GMH76829.1"/>
    <property type="molecule type" value="Genomic_DNA"/>
</dbReference>
<dbReference type="GO" id="GO:0000423">
    <property type="term" value="P:mitophagy"/>
    <property type="evidence" value="ECO:0007669"/>
    <property type="project" value="TreeGrafter"/>
</dbReference>
<dbReference type="OrthoDB" id="6363363at2759"/>
<evidence type="ECO:0000256" key="1">
    <source>
        <dbReference type="PROSITE-ProRule" id="PRU00221"/>
    </source>
</evidence>
<dbReference type="SUPFAM" id="SSF50978">
    <property type="entry name" value="WD40 repeat-like"/>
    <property type="match status" value="1"/>
</dbReference>
<feature type="compositionally biased region" description="Low complexity" evidence="2">
    <location>
        <begin position="538"/>
        <end position="547"/>
    </location>
</feature>
<dbReference type="Proteomes" id="UP001165122">
    <property type="component" value="Unassembled WGS sequence"/>
</dbReference>
<evidence type="ECO:0000313" key="5">
    <source>
        <dbReference type="Proteomes" id="UP001165122"/>
    </source>
</evidence>
<evidence type="ECO:0000313" key="4">
    <source>
        <dbReference type="EMBL" id="GMH76829.1"/>
    </source>
</evidence>
<feature type="compositionally biased region" description="Acidic residues" evidence="2">
    <location>
        <begin position="63"/>
        <end position="72"/>
    </location>
</feature>
<feature type="domain" description="DUF4116" evidence="3">
    <location>
        <begin position="399"/>
        <end position="446"/>
    </location>
</feature>
<comment type="caution">
    <text evidence="4">The sequence shown here is derived from an EMBL/GenBank/DDBJ whole genome shotgun (WGS) entry which is preliminary data.</text>
</comment>
<dbReference type="InterPro" id="IPR015943">
    <property type="entry name" value="WD40/YVTN_repeat-like_dom_sf"/>
</dbReference>
<keyword evidence="1" id="KW-0853">WD repeat</keyword>
<dbReference type="InterPro" id="IPR025197">
    <property type="entry name" value="DUF4116"/>
</dbReference>
<feature type="repeat" description="WD" evidence="1">
    <location>
        <begin position="128"/>
        <end position="170"/>
    </location>
</feature>
<dbReference type="GO" id="GO:0080008">
    <property type="term" value="C:Cul4-RING E3 ubiquitin ligase complex"/>
    <property type="evidence" value="ECO:0007669"/>
    <property type="project" value="TreeGrafter"/>
</dbReference>
<protein>
    <recommendedName>
        <fullName evidence="3">DUF4116 domain-containing protein</fullName>
    </recommendedName>
</protein>
<dbReference type="AlphaFoldDB" id="A0A9W7ASA5"/>
<sequence length="712" mass="77321">MIARLLASRQSPPLRGRCDARTALPFCSTLCTLKPKGADIQEGVFRRVSEVKTEHNNGHGGDDMDDDSDDENDFNVNNAPTDYLPLGPTTKSTIAMAYSHDGLLIATTHGDHTVKVISCIDWTVKAILKGHPRTPWCVKFHPSDSNTLVSGCLGYQCRIWDVESGSCLYMTKLTNSVISLSFHPTEKIVLGACGNELSFWEWEKNKLNKIKRDDQIRCVMWTESGNGFVIGEHNRQEEGEEQNQQHTYRLNLCTHHYVEDGKVVVTEVGVIRKSVMLYNDGGIDIKGRDILLLCHDVEGEGRIMEKADSIAVPLQPPVGAQGEGLTHAEVLSIVTADGDALMNHKEFSDDPIIVTAAAKSSVDALLWASERLKSDRTVMLEAVTAHGRAIRYTQTLRNDPEIALAAVTNDGDALQMCGSLRSDKVVVFAAVKQSPWALAYASEDLRADVDVVLAAVRGDKGAVQCAATSAVQHPSVVRAIAEEKNSSSMFSMNWMRRPSNEGSGGAVGTPPRDASAEGLSSPPNMSRGGSRGSNPFGRSSSRDSSSSAPPMPLDIEERGEEVVGHYIMVLELPTLDKPTRLKNCIRVVPEVAPTITCTKFGPPGIITVGYGVRLDEESNDPHRVFSSFIIRTQVPKLTLKDLAKNIGTGYMEEGVDDITVGPPGSIQLLHTVNSKSDDVNIALSNKVGFGVAWGTKQGGVRIAHLGNRFKMT</sequence>
<dbReference type="GO" id="GO:1990756">
    <property type="term" value="F:ubiquitin-like ligase-substrate adaptor activity"/>
    <property type="evidence" value="ECO:0007669"/>
    <property type="project" value="TreeGrafter"/>
</dbReference>
<dbReference type="Gene3D" id="2.130.10.10">
    <property type="entry name" value="YVTN repeat-like/Quinoprotein amine dehydrogenase"/>
    <property type="match status" value="1"/>
</dbReference>
<evidence type="ECO:0000259" key="3">
    <source>
        <dbReference type="Pfam" id="PF13475"/>
    </source>
</evidence>
<dbReference type="PANTHER" id="PTHR22874:SF1">
    <property type="entry name" value="ACTIVATING MOLECULE IN BECN1-REGULATED AUTOPHAGY PROTEIN 1"/>
    <property type="match status" value="1"/>
</dbReference>
<feature type="compositionally biased region" description="Basic and acidic residues" evidence="2">
    <location>
        <begin position="52"/>
        <end position="62"/>
    </location>
</feature>
<feature type="region of interest" description="Disordered" evidence="2">
    <location>
        <begin position="52"/>
        <end position="72"/>
    </location>
</feature>